<keyword evidence="3" id="KW-0677">Repeat</keyword>
<feature type="domain" description="C2H2-type" evidence="9">
    <location>
        <begin position="313"/>
        <end position="340"/>
    </location>
</feature>
<keyword evidence="6" id="KW-0539">Nucleus</keyword>
<feature type="compositionally biased region" description="Basic and acidic residues" evidence="8">
    <location>
        <begin position="198"/>
        <end position="207"/>
    </location>
</feature>
<reference evidence="10" key="2">
    <citation type="submission" date="2025-09" db="UniProtKB">
        <authorList>
            <consortium name="Ensembl"/>
        </authorList>
    </citation>
    <scope>IDENTIFICATION</scope>
</reference>
<dbReference type="InterPro" id="IPR036236">
    <property type="entry name" value="Znf_C2H2_sf"/>
</dbReference>
<accession>A0A8C6TYT0</accession>
<dbReference type="SUPFAM" id="SSF57667">
    <property type="entry name" value="beta-beta-alpha zinc fingers"/>
    <property type="match status" value="2"/>
</dbReference>
<feature type="region of interest" description="Disordered" evidence="8">
    <location>
        <begin position="1"/>
        <end position="87"/>
    </location>
</feature>
<dbReference type="FunFam" id="3.30.160.60:FF:000145">
    <property type="entry name" value="Zinc finger protein 574"/>
    <property type="match status" value="1"/>
</dbReference>
<dbReference type="GO" id="GO:0010468">
    <property type="term" value="P:regulation of gene expression"/>
    <property type="evidence" value="ECO:0007669"/>
    <property type="project" value="TreeGrafter"/>
</dbReference>
<keyword evidence="4 7" id="KW-0863">Zinc-finger</keyword>
<sequence length="389" mass="43850">MSLGQTLLRAGVQTPSLSPGPGLKQKITDTPEIKEEAEEQSVKQEEEQLGVQMLSLSPGLGLKQEIPETPQIKEEPEEQSVKQEEEQLPVPVPDYITVCVKSDEDVSEDEGAERMKERLEIHTRVHTGERAHSHSVSQTFTQKSDLQPCMRTLQWRSGAVWRPGRPIAPAPLTGNAEVGHLLLLQIQTEHQVGTRGGTEGHTEHSTDGKAPFPNDEDQSAAKKKKKKHQCSVCPKRFATRQGLQDHIRVHTGERPYSCSICEKRFARHGYLYRHMVTHTGEEGRHPCSFCGKKFHSKGDLCKHIRTHTGERLYSCSVCEKRFTQRSNLQRHMVTHTDAEGSTRALFVKGNFTINMNYKSTLDFTQERDRTAVQSVIKHLPGIVASKDTW</sequence>
<dbReference type="FunFam" id="3.30.160.60:FF:000634">
    <property type="entry name" value="Zinc finger X-chromosomal protein"/>
    <property type="match status" value="1"/>
</dbReference>
<dbReference type="PROSITE" id="PS50157">
    <property type="entry name" value="ZINC_FINGER_C2H2_2"/>
    <property type="match status" value="4"/>
</dbReference>
<feature type="domain" description="C2H2-type" evidence="9">
    <location>
        <begin position="256"/>
        <end position="283"/>
    </location>
</feature>
<keyword evidence="2" id="KW-0479">Metal-binding</keyword>
<feature type="compositionally biased region" description="Basic and acidic residues" evidence="8">
    <location>
        <begin position="26"/>
        <end position="46"/>
    </location>
</feature>
<dbReference type="GO" id="GO:0008270">
    <property type="term" value="F:zinc ion binding"/>
    <property type="evidence" value="ECO:0007669"/>
    <property type="project" value="UniProtKB-KW"/>
</dbReference>
<dbReference type="Proteomes" id="UP000694523">
    <property type="component" value="Unplaced"/>
</dbReference>
<comment type="subcellular location">
    <subcellularLocation>
        <location evidence="1">Nucleus</location>
    </subcellularLocation>
</comment>
<dbReference type="AlphaFoldDB" id="A0A8C6TYT0"/>
<evidence type="ECO:0000256" key="2">
    <source>
        <dbReference type="ARBA" id="ARBA00022723"/>
    </source>
</evidence>
<evidence type="ECO:0000256" key="5">
    <source>
        <dbReference type="ARBA" id="ARBA00022833"/>
    </source>
</evidence>
<evidence type="ECO:0000256" key="1">
    <source>
        <dbReference type="ARBA" id="ARBA00004123"/>
    </source>
</evidence>
<feature type="domain" description="C2H2-type" evidence="9">
    <location>
        <begin position="285"/>
        <end position="312"/>
    </location>
</feature>
<evidence type="ECO:0000256" key="6">
    <source>
        <dbReference type="ARBA" id="ARBA00023242"/>
    </source>
</evidence>
<dbReference type="InterPro" id="IPR050331">
    <property type="entry name" value="Zinc_finger"/>
</dbReference>
<keyword evidence="5" id="KW-0862">Zinc</keyword>
<dbReference type="Gene3D" id="3.30.160.60">
    <property type="entry name" value="Classic Zinc Finger"/>
    <property type="match status" value="4"/>
</dbReference>
<organism evidence="10 11">
    <name type="scientific">Neogobius melanostomus</name>
    <name type="common">round goby</name>
    <dbReference type="NCBI Taxonomy" id="47308"/>
    <lineage>
        <taxon>Eukaryota</taxon>
        <taxon>Metazoa</taxon>
        <taxon>Chordata</taxon>
        <taxon>Craniata</taxon>
        <taxon>Vertebrata</taxon>
        <taxon>Euteleostomi</taxon>
        <taxon>Actinopterygii</taxon>
        <taxon>Neopterygii</taxon>
        <taxon>Teleostei</taxon>
        <taxon>Neoteleostei</taxon>
        <taxon>Acanthomorphata</taxon>
        <taxon>Gobiaria</taxon>
        <taxon>Gobiiformes</taxon>
        <taxon>Gobioidei</taxon>
        <taxon>Gobiidae</taxon>
        <taxon>Benthophilinae</taxon>
        <taxon>Neogobiini</taxon>
        <taxon>Neogobius</taxon>
    </lineage>
</organism>
<dbReference type="InterPro" id="IPR013087">
    <property type="entry name" value="Znf_C2H2_type"/>
</dbReference>
<dbReference type="SMART" id="SM00355">
    <property type="entry name" value="ZnF_C2H2"/>
    <property type="match status" value="4"/>
</dbReference>
<feature type="domain" description="C2H2-type" evidence="9">
    <location>
        <begin position="228"/>
        <end position="255"/>
    </location>
</feature>
<dbReference type="Pfam" id="PF00096">
    <property type="entry name" value="zf-C2H2"/>
    <property type="match status" value="4"/>
</dbReference>
<keyword evidence="11" id="KW-1185">Reference proteome</keyword>
<name>A0A8C6TYT0_9GOBI</name>
<evidence type="ECO:0000256" key="4">
    <source>
        <dbReference type="ARBA" id="ARBA00022771"/>
    </source>
</evidence>
<dbReference type="Ensembl" id="ENSNMLT00000029201.1">
    <property type="protein sequence ID" value="ENSNMLP00000026134.1"/>
    <property type="gene ID" value="ENSNMLG00000016662.1"/>
</dbReference>
<evidence type="ECO:0000313" key="10">
    <source>
        <dbReference type="Ensembl" id="ENSNMLP00000026134.1"/>
    </source>
</evidence>
<evidence type="ECO:0000256" key="7">
    <source>
        <dbReference type="PROSITE-ProRule" id="PRU00042"/>
    </source>
</evidence>
<proteinExistence type="predicted"/>
<evidence type="ECO:0000259" key="9">
    <source>
        <dbReference type="PROSITE" id="PS50157"/>
    </source>
</evidence>
<dbReference type="FunFam" id="3.30.160.60:FF:000072">
    <property type="entry name" value="zinc finger protein 143 isoform X1"/>
    <property type="match status" value="1"/>
</dbReference>
<evidence type="ECO:0000256" key="3">
    <source>
        <dbReference type="ARBA" id="ARBA00022737"/>
    </source>
</evidence>
<dbReference type="PANTHER" id="PTHR16515">
    <property type="entry name" value="PR DOMAIN ZINC FINGER PROTEIN"/>
    <property type="match status" value="1"/>
</dbReference>
<dbReference type="PANTHER" id="PTHR16515:SF49">
    <property type="entry name" value="GASTRULA ZINC FINGER PROTEIN XLCGF49.1-LIKE-RELATED"/>
    <property type="match status" value="1"/>
</dbReference>
<evidence type="ECO:0000256" key="8">
    <source>
        <dbReference type="SAM" id="MobiDB-lite"/>
    </source>
</evidence>
<evidence type="ECO:0000313" key="11">
    <source>
        <dbReference type="Proteomes" id="UP000694523"/>
    </source>
</evidence>
<feature type="region of interest" description="Disordered" evidence="8">
    <location>
        <begin position="191"/>
        <end position="227"/>
    </location>
</feature>
<dbReference type="FunFam" id="3.30.160.60:FF:001527">
    <property type="entry name" value="Zinc finger protein"/>
    <property type="match status" value="1"/>
</dbReference>
<feature type="compositionally biased region" description="Basic and acidic residues" evidence="8">
    <location>
        <begin position="71"/>
        <end position="85"/>
    </location>
</feature>
<dbReference type="GO" id="GO:0005634">
    <property type="term" value="C:nucleus"/>
    <property type="evidence" value="ECO:0007669"/>
    <property type="project" value="UniProtKB-SubCell"/>
</dbReference>
<dbReference type="PROSITE" id="PS00028">
    <property type="entry name" value="ZINC_FINGER_C2H2_1"/>
    <property type="match status" value="4"/>
</dbReference>
<reference evidence="10" key="1">
    <citation type="submission" date="2025-08" db="UniProtKB">
        <authorList>
            <consortium name="Ensembl"/>
        </authorList>
    </citation>
    <scope>IDENTIFICATION</scope>
</reference>
<protein>
    <recommendedName>
        <fullName evidence="9">C2H2-type domain-containing protein</fullName>
    </recommendedName>
</protein>